<dbReference type="Pfam" id="PF04304">
    <property type="entry name" value="DUF454"/>
    <property type="match status" value="1"/>
</dbReference>
<keyword evidence="1" id="KW-0812">Transmembrane</keyword>
<dbReference type="InterPro" id="IPR007401">
    <property type="entry name" value="DUF454"/>
</dbReference>
<dbReference type="GO" id="GO:0005886">
    <property type="term" value="C:plasma membrane"/>
    <property type="evidence" value="ECO:0007669"/>
    <property type="project" value="TreeGrafter"/>
</dbReference>
<dbReference type="PANTHER" id="PTHR35813:SF1">
    <property type="entry name" value="INNER MEMBRANE PROTEIN YBAN"/>
    <property type="match status" value="1"/>
</dbReference>
<feature type="transmembrane region" description="Helical" evidence="1">
    <location>
        <begin position="6"/>
        <end position="39"/>
    </location>
</feature>
<organism evidence="2 3">
    <name type="scientific">Aerococcus sanguinicola</name>
    <dbReference type="NCBI Taxonomy" id="119206"/>
    <lineage>
        <taxon>Bacteria</taxon>
        <taxon>Bacillati</taxon>
        <taxon>Bacillota</taxon>
        <taxon>Bacilli</taxon>
        <taxon>Lactobacillales</taxon>
        <taxon>Aerococcaceae</taxon>
        <taxon>Aerococcus</taxon>
    </lineage>
</organism>
<gene>
    <name evidence="2" type="ORF">CYJ28_05870</name>
</gene>
<dbReference type="PIRSF" id="PIRSF016789">
    <property type="entry name" value="DUF454"/>
    <property type="match status" value="1"/>
</dbReference>
<keyword evidence="1" id="KW-0472">Membrane</keyword>
<evidence type="ECO:0000313" key="3">
    <source>
        <dbReference type="Proteomes" id="UP000234239"/>
    </source>
</evidence>
<dbReference type="AlphaFoldDB" id="A0A2I1MMW9"/>
<keyword evidence="1" id="KW-1133">Transmembrane helix</keyword>
<sequence length="120" mass="14297">MKRRLYIVLGFLSFIIGAIGVVLPVLPTTPLLLLSAWFFARSSERFRAWLESTRLYQIYVGEYQRTGGIRWRKKWQILIFTYLVMGISIYFVPLWPVRVFIIICGLCFGYFLFFRIKTIR</sequence>
<name>A0A2I1MMW9_9LACT</name>
<proteinExistence type="predicted"/>
<reference evidence="2 3" key="1">
    <citation type="submission" date="2017-12" db="EMBL/GenBank/DDBJ databases">
        <title>Phylogenetic diversity of female urinary microbiome.</title>
        <authorList>
            <person name="Thomas-White K."/>
            <person name="Wolfe A.J."/>
        </authorList>
    </citation>
    <scope>NUCLEOTIDE SEQUENCE [LARGE SCALE GENOMIC DNA]</scope>
    <source>
        <strain evidence="2 3">UMB0139</strain>
    </source>
</reference>
<comment type="caution">
    <text evidence="2">The sequence shown here is derived from an EMBL/GenBank/DDBJ whole genome shotgun (WGS) entry which is preliminary data.</text>
</comment>
<dbReference type="RefSeq" id="WP_083272383.1">
    <property type="nucleotide sequence ID" value="NZ_CAJHNA010000003.1"/>
</dbReference>
<feature type="transmembrane region" description="Helical" evidence="1">
    <location>
        <begin position="99"/>
        <end position="116"/>
    </location>
</feature>
<protein>
    <submittedName>
        <fullName evidence="2">DUF454 domain-containing protein</fullName>
    </submittedName>
</protein>
<dbReference type="Proteomes" id="UP000234239">
    <property type="component" value="Unassembled WGS sequence"/>
</dbReference>
<dbReference type="PANTHER" id="PTHR35813">
    <property type="entry name" value="INNER MEMBRANE PROTEIN YBAN"/>
    <property type="match status" value="1"/>
</dbReference>
<evidence type="ECO:0000313" key="2">
    <source>
        <dbReference type="EMBL" id="PKZ21432.1"/>
    </source>
</evidence>
<dbReference type="EMBL" id="PKGY01000003">
    <property type="protein sequence ID" value="PKZ21432.1"/>
    <property type="molecule type" value="Genomic_DNA"/>
</dbReference>
<dbReference type="OrthoDB" id="5690292at2"/>
<dbReference type="GeneID" id="92904240"/>
<evidence type="ECO:0000256" key="1">
    <source>
        <dbReference type="SAM" id="Phobius"/>
    </source>
</evidence>
<accession>A0A2I1MMW9</accession>